<accession>A0A0G4L3N3</accession>
<protein>
    <recommendedName>
        <fullName evidence="3">ferroxidase</fullName>
        <ecNumber evidence="3">1.16.3.1</ecNumber>
    </recommendedName>
</protein>
<dbReference type="GO" id="GO:0051537">
    <property type="term" value="F:2 iron, 2 sulfur cluster binding"/>
    <property type="evidence" value="ECO:0007669"/>
    <property type="project" value="TreeGrafter"/>
</dbReference>
<dbReference type="PROSITE" id="PS01344">
    <property type="entry name" value="FRATAXIN_1"/>
    <property type="match status" value="1"/>
</dbReference>
<dbReference type="SMART" id="SM01219">
    <property type="entry name" value="Frataxin_Cyay"/>
    <property type="match status" value="1"/>
</dbReference>
<organism evidence="14 15">
    <name type="scientific">Verticillium longisporum</name>
    <name type="common">Verticillium dahliae var. longisporum</name>
    <dbReference type="NCBI Taxonomy" id="100787"/>
    <lineage>
        <taxon>Eukaryota</taxon>
        <taxon>Fungi</taxon>
        <taxon>Dikarya</taxon>
        <taxon>Ascomycota</taxon>
        <taxon>Pezizomycotina</taxon>
        <taxon>Sordariomycetes</taxon>
        <taxon>Hypocreomycetidae</taxon>
        <taxon>Glomerellales</taxon>
        <taxon>Plectosphaerellaceae</taxon>
        <taxon>Verticillium</taxon>
    </lineage>
</organism>
<feature type="region of interest" description="Disordered" evidence="13">
    <location>
        <begin position="61"/>
        <end position="80"/>
    </location>
</feature>
<evidence type="ECO:0000256" key="12">
    <source>
        <dbReference type="ARBA" id="ARBA00047990"/>
    </source>
</evidence>
<evidence type="ECO:0000256" key="2">
    <source>
        <dbReference type="ARBA" id="ARBA00008183"/>
    </source>
</evidence>
<evidence type="ECO:0000256" key="8">
    <source>
        <dbReference type="ARBA" id="ARBA00023002"/>
    </source>
</evidence>
<keyword evidence="10" id="KW-0406">Ion transport</keyword>
<dbReference type="GO" id="GO:0006826">
    <property type="term" value="P:iron ion transport"/>
    <property type="evidence" value="ECO:0007669"/>
    <property type="project" value="UniProtKB-KW"/>
</dbReference>
<gene>
    <name evidence="14" type="ORF">BN1708_002855</name>
</gene>
<name>A0A0G4L3N3_VERLO</name>
<evidence type="ECO:0000256" key="5">
    <source>
        <dbReference type="ARBA" id="ARBA00022448"/>
    </source>
</evidence>
<sequence>MTMAPSSLASVPRAAARGFRSSAIAQAVARRPLFSMSARNAFLARPTAARRLFTTSSSMTRGIMPETSEPHGKDTTVPETPVPVNVAELTDAEYHELADQYMDVVVSKLEELAETREGFDVEYSAGVLTLNTPEHGTYVINKQPPNKQIWLSSPLSGPKRYDWAILGEGQAEKEGTGASNWIYMRDGSTLGDIFLKELDVDFSFAPSTYGQ</sequence>
<keyword evidence="9" id="KW-0408">Iron</keyword>
<dbReference type="EMBL" id="CVQH01007779">
    <property type="protein sequence ID" value="CRK16596.1"/>
    <property type="molecule type" value="Genomic_DNA"/>
</dbReference>
<proteinExistence type="inferred from homology"/>
<comment type="similarity">
    <text evidence="2">Belongs to the frataxin family.</text>
</comment>
<evidence type="ECO:0000256" key="1">
    <source>
        <dbReference type="ARBA" id="ARBA00004173"/>
    </source>
</evidence>
<evidence type="ECO:0000256" key="3">
    <source>
        <dbReference type="ARBA" id="ARBA00013107"/>
    </source>
</evidence>
<evidence type="ECO:0000256" key="9">
    <source>
        <dbReference type="ARBA" id="ARBA00023004"/>
    </source>
</evidence>
<keyword evidence="11" id="KW-0496">Mitochondrion</keyword>
<dbReference type="PROSITE" id="PS50810">
    <property type="entry name" value="FRATAXIN_2"/>
    <property type="match status" value="1"/>
</dbReference>
<dbReference type="AlphaFoldDB" id="A0A0G4L3N3"/>
<comment type="catalytic activity">
    <reaction evidence="12">
        <text>4 Fe(2+) + O2 + 4 H(+) = 4 Fe(3+) + 2 H2O</text>
        <dbReference type="Rhea" id="RHEA:11148"/>
        <dbReference type="ChEBI" id="CHEBI:15377"/>
        <dbReference type="ChEBI" id="CHEBI:15378"/>
        <dbReference type="ChEBI" id="CHEBI:15379"/>
        <dbReference type="ChEBI" id="CHEBI:29033"/>
        <dbReference type="ChEBI" id="CHEBI:29034"/>
        <dbReference type="EC" id="1.16.3.1"/>
    </reaction>
</comment>
<evidence type="ECO:0000256" key="7">
    <source>
        <dbReference type="ARBA" id="ARBA00022946"/>
    </source>
</evidence>
<evidence type="ECO:0000256" key="10">
    <source>
        <dbReference type="ARBA" id="ARBA00023065"/>
    </source>
</evidence>
<dbReference type="GO" id="GO:0008198">
    <property type="term" value="F:ferrous iron binding"/>
    <property type="evidence" value="ECO:0007669"/>
    <property type="project" value="TreeGrafter"/>
</dbReference>
<dbReference type="PANTHER" id="PTHR16821">
    <property type="entry name" value="FRATAXIN"/>
    <property type="match status" value="1"/>
</dbReference>
<evidence type="ECO:0000256" key="4">
    <source>
        <dbReference type="ARBA" id="ARBA00022434"/>
    </source>
</evidence>
<dbReference type="SUPFAM" id="SSF55387">
    <property type="entry name" value="Frataxin/Nqo15-like"/>
    <property type="match status" value="1"/>
</dbReference>
<dbReference type="STRING" id="100787.A0A0G4L3N3"/>
<evidence type="ECO:0000256" key="13">
    <source>
        <dbReference type="SAM" id="MobiDB-lite"/>
    </source>
</evidence>
<comment type="subcellular location">
    <subcellularLocation>
        <location evidence="1">Mitochondrion</location>
    </subcellularLocation>
</comment>
<dbReference type="Proteomes" id="UP000044602">
    <property type="component" value="Unassembled WGS sequence"/>
</dbReference>
<keyword evidence="7" id="KW-0809">Transit peptide</keyword>
<dbReference type="InterPro" id="IPR036524">
    <property type="entry name" value="Frataxin/CyaY_sf"/>
</dbReference>
<dbReference type="NCBIfam" id="TIGR03421">
    <property type="entry name" value="FeS_CyaY"/>
    <property type="match status" value="1"/>
</dbReference>
<dbReference type="InterPro" id="IPR017789">
    <property type="entry name" value="Frataxin"/>
</dbReference>
<dbReference type="InterPro" id="IPR002908">
    <property type="entry name" value="Frataxin/CyaY"/>
</dbReference>
<dbReference type="PANTHER" id="PTHR16821:SF2">
    <property type="entry name" value="FRATAXIN, MITOCHONDRIAL"/>
    <property type="match status" value="1"/>
</dbReference>
<dbReference type="Gene3D" id="3.30.920.10">
    <property type="entry name" value="Frataxin/CyaY"/>
    <property type="match status" value="1"/>
</dbReference>
<dbReference type="Pfam" id="PF01491">
    <property type="entry name" value="Frataxin_Cyay"/>
    <property type="match status" value="1"/>
</dbReference>
<dbReference type="EC" id="1.16.3.1" evidence="3"/>
<dbReference type="GO" id="GO:0005739">
    <property type="term" value="C:mitochondrion"/>
    <property type="evidence" value="ECO:0007669"/>
    <property type="project" value="UniProtKB-SubCell"/>
</dbReference>
<dbReference type="GO" id="GO:0016226">
    <property type="term" value="P:iron-sulfur cluster assembly"/>
    <property type="evidence" value="ECO:0007669"/>
    <property type="project" value="InterPro"/>
</dbReference>
<keyword evidence="5" id="KW-0813">Transport</keyword>
<dbReference type="GO" id="GO:0034986">
    <property type="term" value="F:iron chaperone activity"/>
    <property type="evidence" value="ECO:0007669"/>
    <property type="project" value="TreeGrafter"/>
</dbReference>
<keyword evidence="4" id="KW-0409">Iron storage</keyword>
<dbReference type="GO" id="GO:0008199">
    <property type="term" value="F:ferric iron binding"/>
    <property type="evidence" value="ECO:0007669"/>
    <property type="project" value="InterPro"/>
</dbReference>
<keyword evidence="6" id="KW-0410">Iron transport</keyword>
<dbReference type="GO" id="GO:0004322">
    <property type="term" value="F:ferroxidase activity"/>
    <property type="evidence" value="ECO:0007669"/>
    <property type="project" value="UniProtKB-EC"/>
</dbReference>
<dbReference type="GO" id="GO:0006879">
    <property type="term" value="P:intracellular iron ion homeostasis"/>
    <property type="evidence" value="ECO:0007669"/>
    <property type="project" value="UniProtKB-KW"/>
</dbReference>
<reference evidence="14 15" key="1">
    <citation type="submission" date="2015-05" db="EMBL/GenBank/DDBJ databases">
        <authorList>
            <person name="Wang D.B."/>
            <person name="Wang M."/>
        </authorList>
    </citation>
    <scope>NUCLEOTIDE SEQUENCE [LARGE SCALE GENOMIC DNA]</scope>
    <source>
        <strain evidence="14">VL1</strain>
    </source>
</reference>
<evidence type="ECO:0000256" key="11">
    <source>
        <dbReference type="ARBA" id="ARBA00023128"/>
    </source>
</evidence>
<evidence type="ECO:0000313" key="15">
    <source>
        <dbReference type="Proteomes" id="UP000044602"/>
    </source>
</evidence>
<evidence type="ECO:0000256" key="6">
    <source>
        <dbReference type="ARBA" id="ARBA00022496"/>
    </source>
</evidence>
<dbReference type="InterPro" id="IPR020895">
    <property type="entry name" value="Frataxin_CS"/>
</dbReference>
<keyword evidence="8" id="KW-0560">Oxidoreductase</keyword>
<evidence type="ECO:0000313" key="14">
    <source>
        <dbReference type="EMBL" id="CRK16596.1"/>
    </source>
</evidence>
<keyword evidence="15" id="KW-1185">Reference proteome</keyword>
<dbReference type="NCBIfam" id="TIGR03422">
    <property type="entry name" value="mito_frataxin"/>
    <property type="match status" value="1"/>
</dbReference>
<dbReference type="FunFam" id="3.30.920.10:FF:000004">
    <property type="entry name" value="Mitochondrial chaperone Frataxin"/>
    <property type="match status" value="1"/>
</dbReference>